<dbReference type="InterPro" id="IPR036217">
    <property type="entry name" value="MethylDNA_cys_MeTrfase_DNAb"/>
</dbReference>
<feature type="domain" description="Methylated DNA-protein cysteine methyltransferase ribonuclease H-like" evidence="14">
    <location>
        <begin position="1"/>
        <end position="85"/>
    </location>
</feature>
<evidence type="ECO:0000256" key="10">
    <source>
        <dbReference type="ARBA" id="ARBA00022763"/>
    </source>
</evidence>
<dbReference type="PROSITE" id="PS00374">
    <property type="entry name" value="MGMT"/>
    <property type="match status" value="1"/>
</dbReference>
<dbReference type="GO" id="GO:0005737">
    <property type="term" value="C:cytoplasm"/>
    <property type="evidence" value="ECO:0007669"/>
    <property type="project" value="UniProtKB-SubCell"/>
</dbReference>
<evidence type="ECO:0000313" key="15">
    <source>
        <dbReference type="EMBL" id="KUK18631.1"/>
    </source>
</evidence>
<dbReference type="NCBIfam" id="TIGR00589">
    <property type="entry name" value="ogt"/>
    <property type="match status" value="1"/>
</dbReference>
<dbReference type="InterPro" id="IPR015236">
    <property type="entry name" value="MGMT_N"/>
</dbReference>
<keyword evidence="7" id="KW-0963">Cytoplasm</keyword>
<evidence type="ECO:0000256" key="7">
    <source>
        <dbReference type="ARBA" id="ARBA00022490"/>
    </source>
</evidence>
<evidence type="ECO:0000256" key="11">
    <source>
        <dbReference type="ARBA" id="ARBA00023204"/>
    </source>
</evidence>
<dbReference type="SUPFAM" id="SSF53155">
    <property type="entry name" value="Methylated DNA-protein cysteine methyltransferase domain"/>
    <property type="match status" value="1"/>
</dbReference>
<dbReference type="Gene3D" id="3.30.160.70">
    <property type="entry name" value="Methylated DNA-protein cysteine methyltransferase domain"/>
    <property type="match status" value="1"/>
</dbReference>
<comment type="catalytic activity">
    <reaction evidence="12">
        <text>a 6-O-methyl-2'-deoxyguanosine in DNA + L-cysteinyl-[protein] = S-methyl-L-cysteinyl-[protein] + a 2'-deoxyguanosine in DNA</text>
        <dbReference type="Rhea" id="RHEA:24000"/>
        <dbReference type="Rhea" id="RHEA-COMP:10131"/>
        <dbReference type="Rhea" id="RHEA-COMP:10132"/>
        <dbReference type="Rhea" id="RHEA-COMP:11367"/>
        <dbReference type="Rhea" id="RHEA-COMP:11368"/>
        <dbReference type="ChEBI" id="CHEBI:29950"/>
        <dbReference type="ChEBI" id="CHEBI:82612"/>
        <dbReference type="ChEBI" id="CHEBI:85445"/>
        <dbReference type="ChEBI" id="CHEBI:85448"/>
        <dbReference type="EC" id="2.1.1.63"/>
    </reaction>
</comment>
<dbReference type="SUPFAM" id="SSF46767">
    <property type="entry name" value="Methylated DNA-protein cysteine methyltransferase, C-terminal domain"/>
    <property type="match status" value="1"/>
</dbReference>
<evidence type="ECO:0000259" key="13">
    <source>
        <dbReference type="Pfam" id="PF01035"/>
    </source>
</evidence>
<evidence type="ECO:0000313" key="16">
    <source>
        <dbReference type="Proteomes" id="UP000053911"/>
    </source>
</evidence>
<accession>A0A101ENI5</accession>
<proteinExistence type="inferred from homology"/>
<dbReference type="InterPro" id="IPR054936">
    <property type="entry name" value="DNA_protcyst_Mta_Thcoc"/>
</dbReference>
<dbReference type="Pfam" id="PF01035">
    <property type="entry name" value="DNA_binding_1"/>
    <property type="match status" value="1"/>
</dbReference>
<dbReference type="NCBIfam" id="NF003022">
    <property type="entry name" value="PRK03887.1"/>
    <property type="match status" value="1"/>
</dbReference>
<dbReference type="Gene3D" id="1.10.10.10">
    <property type="entry name" value="Winged helix-like DNA-binding domain superfamily/Winged helix DNA-binding domain"/>
    <property type="match status" value="1"/>
</dbReference>
<gene>
    <name evidence="15" type="ORF">XD54_0016</name>
</gene>
<name>A0A101ENI5_9EURY</name>
<dbReference type="AlphaFoldDB" id="A0A101ENI5"/>
<dbReference type="CDD" id="cd06445">
    <property type="entry name" value="ATase"/>
    <property type="match status" value="1"/>
</dbReference>
<protein>
    <recommendedName>
        <fullName evidence="6">Methylated-DNA--protein-cysteine methyltransferase</fullName>
        <ecNumber evidence="5">2.1.1.63</ecNumber>
    </recommendedName>
</protein>
<keyword evidence="10" id="KW-0227">DNA damage</keyword>
<dbReference type="NCBIfam" id="NF041132">
    <property type="entry name" value="DNA_protcyst_Mta_Thcoc"/>
    <property type="match status" value="1"/>
</dbReference>
<evidence type="ECO:0000256" key="1">
    <source>
        <dbReference type="ARBA" id="ARBA00001286"/>
    </source>
</evidence>
<dbReference type="GO" id="GO:0006281">
    <property type="term" value="P:DNA repair"/>
    <property type="evidence" value="ECO:0007669"/>
    <property type="project" value="UniProtKB-KW"/>
</dbReference>
<dbReference type="GeneID" id="8096017"/>
<dbReference type="SMR" id="A0A101ENI5"/>
<evidence type="ECO:0000256" key="2">
    <source>
        <dbReference type="ARBA" id="ARBA00003317"/>
    </source>
</evidence>
<evidence type="ECO:0000256" key="9">
    <source>
        <dbReference type="ARBA" id="ARBA00022679"/>
    </source>
</evidence>
<dbReference type="InterPro" id="IPR014048">
    <property type="entry name" value="MethylDNA_cys_MeTrfase_DNA-bd"/>
</dbReference>
<comment type="similarity">
    <text evidence="4">Belongs to the MGMT family.</text>
</comment>
<evidence type="ECO:0000256" key="5">
    <source>
        <dbReference type="ARBA" id="ARBA00011918"/>
    </source>
</evidence>
<dbReference type="PANTHER" id="PTHR46460:SF1">
    <property type="entry name" value="METHYLATED-DNA--PROTEIN-CYSTEINE METHYLTRANSFERASE"/>
    <property type="match status" value="1"/>
</dbReference>
<dbReference type="EC" id="2.1.1.63" evidence="5"/>
<feature type="domain" description="Methylated-DNA-[protein]-cysteine S-methyltransferase DNA binding" evidence="13">
    <location>
        <begin position="92"/>
        <end position="170"/>
    </location>
</feature>
<sequence>MISIKSFQIGEKEIVIAILFDKKIQGITFSFDGEQFLQERVNALVEHLTNRGVKVNLEERDSELPALVYKILIGEIRNQDGLEYLSFEGTTPFEKKVYETLTKKVKRGEVITYGELAKMLRSSPRAIGGAMKRNPYPIIVPCHRVIASNNIGNYTPKREYKRFLLETEGVKTWTS</sequence>
<dbReference type="Proteomes" id="UP000053911">
    <property type="component" value="Unassembled WGS sequence"/>
</dbReference>
<comment type="caution">
    <text evidence="15">The sequence shown here is derived from an EMBL/GenBank/DDBJ whole genome shotgun (WGS) entry which is preliminary data.</text>
</comment>
<evidence type="ECO:0000256" key="12">
    <source>
        <dbReference type="ARBA" id="ARBA00049348"/>
    </source>
</evidence>
<evidence type="ECO:0000259" key="14">
    <source>
        <dbReference type="Pfam" id="PF09153"/>
    </source>
</evidence>
<dbReference type="Pfam" id="PF09153">
    <property type="entry name" value="MGMT_N"/>
    <property type="match status" value="1"/>
</dbReference>
<dbReference type="FunFam" id="1.10.10.10:FF:000214">
    <property type="entry name" value="Methylated-DNA--protein-cysteine methyltransferase"/>
    <property type="match status" value="1"/>
</dbReference>
<dbReference type="PANTHER" id="PTHR46460">
    <property type="entry name" value="METHYLATED-DNA--PROTEIN-CYSTEINE METHYLTRANSFERASE"/>
    <property type="match status" value="1"/>
</dbReference>
<comment type="catalytic activity">
    <reaction evidence="1">
        <text>a 4-O-methyl-thymidine in DNA + L-cysteinyl-[protein] = a thymidine in DNA + S-methyl-L-cysteinyl-[protein]</text>
        <dbReference type="Rhea" id="RHEA:53428"/>
        <dbReference type="Rhea" id="RHEA-COMP:10131"/>
        <dbReference type="Rhea" id="RHEA-COMP:10132"/>
        <dbReference type="Rhea" id="RHEA-COMP:13555"/>
        <dbReference type="Rhea" id="RHEA-COMP:13556"/>
        <dbReference type="ChEBI" id="CHEBI:29950"/>
        <dbReference type="ChEBI" id="CHEBI:82612"/>
        <dbReference type="ChEBI" id="CHEBI:137386"/>
        <dbReference type="ChEBI" id="CHEBI:137387"/>
        <dbReference type="EC" id="2.1.1.63"/>
    </reaction>
</comment>
<keyword evidence="9 15" id="KW-0808">Transferase</keyword>
<dbReference type="EMBL" id="LGFD01000001">
    <property type="protein sequence ID" value="KUK18631.1"/>
    <property type="molecule type" value="Genomic_DNA"/>
</dbReference>
<evidence type="ECO:0000256" key="3">
    <source>
        <dbReference type="ARBA" id="ARBA00004496"/>
    </source>
</evidence>
<dbReference type="GO" id="GO:0003908">
    <property type="term" value="F:methylated-DNA-[protein]-cysteine S-methyltransferase activity"/>
    <property type="evidence" value="ECO:0007669"/>
    <property type="project" value="UniProtKB-EC"/>
</dbReference>
<evidence type="ECO:0000256" key="4">
    <source>
        <dbReference type="ARBA" id="ARBA00008711"/>
    </source>
</evidence>
<dbReference type="InterPro" id="IPR001497">
    <property type="entry name" value="MethylDNA_cys_MeTrfase_AS"/>
</dbReference>
<evidence type="ECO:0000256" key="6">
    <source>
        <dbReference type="ARBA" id="ARBA00015377"/>
    </source>
</evidence>
<evidence type="ECO:0000256" key="8">
    <source>
        <dbReference type="ARBA" id="ARBA00022603"/>
    </source>
</evidence>
<dbReference type="PATRIC" id="fig|172049.5.peg.375"/>
<dbReference type="OMA" id="VYSWLVK"/>
<comment type="function">
    <text evidence="2">Involved in the cellular defense against the biological effects of O6-methylguanine (O6-MeG) and O4-methylthymine (O4-MeT) in DNA. Repairs the methylated nucleobase in DNA by stoichiometrically transferring the methyl group to a cysteine residue in the enzyme. This is a suicide reaction: the enzyme is irreversibly inactivated.</text>
</comment>
<reference evidence="16" key="1">
    <citation type="journal article" date="2015" name="MBio">
        <title>Genome-Resolved Metagenomic Analysis Reveals Roles for Candidate Phyla and Other Microbial Community Members in Biogeochemical Transformations in Oil Reservoirs.</title>
        <authorList>
            <person name="Hu P."/>
            <person name="Tom L."/>
            <person name="Singh A."/>
            <person name="Thomas B.C."/>
            <person name="Baker B.J."/>
            <person name="Piceno Y.M."/>
            <person name="Andersen G.L."/>
            <person name="Banfield J.F."/>
        </authorList>
    </citation>
    <scope>NUCLEOTIDE SEQUENCE [LARGE SCALE GENOMIC DNA]</scope>
</reference>
<dbReference type="RefSeq" id="WP_015849296.1">
    <property type="nucleotide sequence ID" value="NZ_LGFD01000001.1"/>
</dbReference>
<dbReference type="InterPro" id="IPR036631">
    <property type="entry name" value="MGMT_N_sf"/>
</dbReference>
<keyword evidence="11" id="KW-0234">DNA repair</keyword>
<dbReference type="GO" id="GO:0032259">
    <property type="term" value="P:methylation"/>
    <property type="evidence" value="ECO:0007669"/>
    <property type="project" value="UniProtKB-KW"/>
</dbReference>
<dbReference type="InterPro" id="IPR036388">
    <property type="entry name" value="WH-like_DNA-bd_sf"/>
</dbReference>
<keyword evidence="8 15" id="KW-0489">Methyltransferase</keyword>
<comment type="subcellular location">
    <subcellularLocation>
        <location evidence="3">Cytoplasm</location>
    </subcellularLocation>
</comment>
<organism evidence="15 16">
    <name type="scientific">Thermococcus sibiricus</name>
    <dbReference type="NCBI Taxonomy" id="172049"/>
    <lineage>
        <taxon>Archaea</taxon>
        <taxon>Methanobacteriati</taxon>
        <taxon>Methanobacteriota</taxon>
        <taxon>Thermococci</taxon>
        <taxon>Thermococcales</taxon>
        <taxon>Thermococcaceae</taxon>
        <taxon>Thermococcus</taxon>
    </lineage>
</organism>